<dbReference type="AlphaFoldDB" id="A0A9K3M0T4"/>
<reference evidence="2" key="2">
    <citation type="submission" date="2021-04" db="EMBL/GenBank/DDBJ databases">
        <authorList>
            <person name="Podell S."/>
        </authorList>
    </citation>
    <scope>NUCLEOTIDE SEQUENCE</scope>
    <source>
        <strain evidence="2">Hildebrandi</strain>
    </source>
</reference>
<evidence type="ECO:0000313" key="2">
    <source>
        <dbReference type="EMBL" id="KAG7370186.1"/>
    </source>
</evidence>
<comment type="caution">
    <text evidence="2">The sequence shown here is derived from an EMBL/GenBank/DDBJ whole genome shotgun (WGS) entry which is preliminary data.</text>
</comment>
<dbReference type="EMBL" id="JAGRRH010000005">
    <property type="protein sequence ID" value="KAG7370186.1"/>
    <property type="molecule type" value="Genomic_DNA"/>
</dbReference>
<evidence type="ECO:0000256" key="1">
    <source>
        <dbReference type="SAM" id="MobiDB-lite"/>
    </source>
</evidence>
<feature type="region of interest" description="Disordered" evidence="1">
    <location>
        <begin position="41"/>
        <end position="73"/>
    </location>
</feature>
<organism evidence="2 3">
    <name type="scientific">Nitzschia inconspicua</name>
    <dbReference type="NCBI Taxonomy" id="303405"/>
    <lineage>
        <taxon>Eukaryota</taxon>
        <taxon>Sar</taxon>
        <taxon>Stramenopiles</taxon>
        <taxon>Ochrophyta</taxon>
        <taxon>Bacillariophyta</taxon>
        <taxon>Bacillariophyceae</taxon>
        <taxon>Bacillariophycidae</taxon>
        <taxon>Bacillariales</taxon>
        <taxon>Bacillariaceae</taxon>
        <taxon>Nitzschia</taxon>
    </lineage>
</organism>
<keyword evidence="3" id="KW-1185">Reference proteome</keyword>
<dbReference type="Proteomes" id="UP000693970">
    <property type="component" value="Unassembled WGS sequence"/>
</dbReference>
<proteinExistence type="predicted"/>
<evidence type="ECO:0000313" key="3">
    <source>
        <dbReference type="Proteomes" id="UP000693970"/>
    </source>
</evidence>
<reference evidence="2" key="1">
    <citation type="journal article" date="2021" name="Sci. Rep.">
        <title>Diploid genomic architecture of Nitzschia inconspicua, an elite biomass production diatom.</title>
        <authorList>
            <person name="Oliver A."/>
            <person name="Podell S."/>
            <person name="Pinowska A."/>
            <person name="Traller J.C."/>
            <person name="Smith S.R."/>
            <person name="McClure R."/>
            <person name="Beliaev A."/>
            <person name="Bohutskyi P."/>
            <person name="Hill E.A."/>
            <person name="Rabines A."/>
            <person name="Zheng H."/>
            <person name="Allen L.Z."/>
            <person name="Kuo A."/>
            <person name="Grigoriev I.V."/>
            <person name="Allen A.E."/>
            <person name="Hazlebeck D."/>
            <person name="Allen E.E."/>
        </authorList>
    </citation>
    <scope>NUCLEOTIDE SEQUENCE</scope>
    <source>
        <strain evidence="2">Hildebrandi</strain>
    </source>
</reference>
<gene>
    <name evidence="2" type="ORF">IV203_027932</name>
</gene>
<sequence>MCSQVPCSQCHKPSWVGCGMHVSMALGKVELKDRCPNWKKGASQPCTPGQEPDLEPYGSWLPSFMTGGTQKGK</sequence>
<dbReference type="OrthoDB" id="88410at2759"/>
<name>A0A9K3M0T4_9STRA</name>
<protein>
    <submittedName>
        <fullName evidence="2">Uncharacterized protein</fullName>
    </submittedName>
</protein>
<accession>A0A9K3M0T4</accession>